<dbReference type="PROSITE" id="PS50893">
    <property type="entry name" value="ABC_TRANSPORTER_2"/>
    <property type="match status" value="1"/>
</dbReference>
<evidence type="ECO:0000256" key="2">
    <source>
        <dbReference type="ARBA" id="ARBA00022741"/>
    </source>
</evidence>
<gene>
    <name evidence="5" type="ORF">UFOPK2809_00149</name>
</gene>
<accession>A0A6J6ST93</accession>
<reference evidence="5" key="1">
    <citation type="submission" date="2020-05" db="EMBL/GenBank/DDBJ databases">
        <authorList>
            <person name="Chiriac C."/>
            <person name="Salcher M."/>
            <person name="Ghai R."/>
            <person name="Kavagutti S V."/>
        </authorList>
    </citation>
    <scope>NUCLEOTIDE SEQUENCE</scope>
</reference>
<evidence type="ECO:0000259" key="4">
    <source>
        <dbReference type="PROSITE" id="PS50893"/>
    </source>
</evidence>
<proteinExistence type="predicted"/>
<keyword evidence="1" id="KW-0813">Transport</keyword>
<dbReference type="SMART" id="SM00382">
    <property type="entry name" value="AAA"/>
    <property type="match status" value="1"/>
</dbReference>
<dbReference type="InterPro" id="IPR050166">
    <property type="entry name" value="ABC_transporter_ATP-bind"/>
</dbReference>
<dbReference type="EMBL" id="CAEZZA010000010">
    <property type="protein sequence ID" value="CAB4737888.1"/>
    <property type="molecule type" value="Genomic_DNA"/>
</dbReference>
<dbReference type="PANTHER" id="PTHR42788">
    <property type="entry name" value="TAURINE IMPORT ATP-BINDING PROTEIN-RELATED"/>
    <property type="match status" value="1"/>
</dbReference>
<dbReference type="InterPro" id="IPR003593">
    <property type="entry name" value="AAA+_ATPase"/>
</dbReference>
<dbReference type="InterPro" id="IPR003439">
    <property type="entry name" value="ABC_transporter-like_ATP-bd"/>
</dbReference>
<dbReference type="CDD" id="cd03293">
    <property type="entry name" value="ABC_NrtD_SsuB_transporters"/>
    <property type="match status" value="1"/>
</dbReference>
<dbReference type="Gene3D" id="3.40.50.300">
    <property type="entry name" value="P-loop containing nucleotide triphosphate hydrolases"/>
    <property type="match status" value="1"/>
</dbReference>
<keyword evidence="2" id="KW-0547">Nucleotide-binding</keyword>
<dbReference type="PROSITE" id="PS00211">
    <property type="entry name" value="ABC_TRANSPORTER_1"/>
    <property type="match status" value="1"/>
</dbReference>
<dbReference type="InterPro" id="IPR027417">
    <property type="entry name" value="P-loop_NTPase"/>
</dbReference>
<sequence>MICNIGKILDIKVDEAKDDDPYTVAQSGVWLSGIETLGIHVEGVSRVYGSVTALGDVTFDVPVHGRVGIVGPSGCGKSTLLSVICGLEDPDAGSVSVLGATASDDRLSRCAWMPQRDLLLPWRSVIGNAAIALENQGVSKSKAEEQVFPLFARFGLAGFEHRRPYELSGGMRQRVSFLRTLVAGKEVLLLDEPFGALDSITRADVQEWLMTALDDEPRTTLLVTHDVEEAILLSNEVVVMSARPGRIIARIPIELPKMNSRRESVSHPDFIKTRLDILQALES</sequence>
<dbReference type="GO" id="GO:0005524">
    <property type="term" value="F:ATP binding"/>
    <property type="evidence" value="ECO:0007669"/>
    <property type="project" value="UniProtKB-KW"/>
</dbReference>
<feature type="domain" description="ABC transporter" evidence="4">
    <location>
        <begin position="39"/>
        <end position="267"/>
    </location>
</feature>
<name>A0A6J6ST93_9ZZZZ</name>
<dbReference type="PANTHER" id="PTHR42788:SF2">
    <property type="entry name" value="ABC TRANSPORTER ATP-BINDING PROTEIN"/>
    <property type="match status" value="1"/>
</dbReference>
<evidence type="ECO:0000256" key="3">
    <source>
        <dbReference type="ARBA" id="ARBA00022840"/>
    </source>
</evidence>
<dbReference type="InterPro" id="IPR017871">
    <property type="entry name" value="ABC_transporter-like_CS"/>
</dbReference>
<keyword evidence="3" id="KW-0067">ATP-binding</keyword>
<organism evidence="5">
    <name type="scientific">freshwater metagenome</name>
    <dbReference type="NCBI Taxonomy" id="449393"/>
    <lineage>
        <taxon>unclassified sequences</taxon>
        <taxon>metagenomes</taxon>
        <taxon>ecological metagenomes</taxon>
    </lineage>
</organism>
<dbReference type="SUPFAM" id="SSF52540">
    <property type="entry name" value="P-loop containing nucleoside triphosphate hydrolases"/>
    <property type="match status" value="1"/>
</dbReference>
<evidence type="ECO:0000313" key="5">
    <source>
        <dbReference type="EMBL" id="CAB4737888.1"/>
    </source>
</evidence>
<evidence type="ECO:0000256" key="1">
    <source>
        <dbReference type="ARBA" id="ARBA00022448"/>
    </source>
</evidence>
<dbReference type="Pfam" id="PF00005">
    <property type="entry name" value="ABC_tran"/>
    <property type="match status" value="1"/>
</dbReference>
<protein>
    <submittedName>
        <fullName evidence="5">Unannotated protein</fullName>
    </submittedName>
</protein>
<dbReference type="GO" id="GO:0016887">
    <property type="term" value="F:ATP hydrolysis activity"/>
    <property type="evidence" value="ECO:0007669"/>
    <property type="project" value="InterPro"/>
</dbReference>
<dbReference type="AlphaFoldDB" id="A0A6J6ST93"/>